<sequence length="126" mass="14287">MGEITQDLLDNNNSYLQVIHYRCILPPLCEHLLWSANMDTKSPVQTHTIKLSELKFGVSAKITALQLDGVQRQRLLTMGLVIGKEIRLRNRAPFGDPRIYTIMGYDLTLRNKDAEKILIEPLTPAA</sequence>
<dbReference type="GO" id="GO:0046914">
    <property type="term" value="F:transition metal ion binding"/>
    <property type="evidence" value="ECO:0007669"/>
    <property type="project" value="InterPro"/>
</dbReference>
<evidence type="ECO:0000256" key="1">
    <source>
        <dbReference type="ARBA" id="ARBA00023004"/>
    </source>
</evidence>
<dbReference type="SMART" id="SM00899">
    <property type="entry name" value="FeoA"/>
    <property type="match status" value="1"/>
</dbReference>
<dbReference type="InterPro" id="IPR052713">
    <property type="entry name" value="FeoA"/>
</dbReference>
<keyword evidence="1" id="KW-0408">Iron</keyword>
<keyword evidence="5" id="KW-1185">Reference proteome</keyword>
<protein>
    <submittedName>
        <fullName evidence="3 4">Ferrous iron transporter A</fullName>
    </submittedName>
</protein>
<evidence type="ECO:0000313" key="3">
    <source>
        <dbReference type="EMBL" id="AHG23913.1"/>
    </source>
</evidence>
<reference evidence="4 5" key="2">
    <citation type="journal article" date="2016" name="BMC Genomics">
        <title>Combined genomic and structural analyses of a cultured magnetotactic bacterium reveals its niche adaptation to a dynamic environment.</title>
        <authorList>
            <person name="Araujo A.C."/>
            <person name="Morillo V."/>
            <person name="Cypriano J."/>
            <person name="Teixeira L.C."/>
            <person name="Leao P."/>
            <person name="Lyra S."/>
            <person name="Almeida L.G."/>
            <person name="Bazylinski D.A."/>
            <person name="Vasconcellos A.T."/>
            <person name="Abreu F."/>
            <person name="Lins U."/>
        </authorList>
    </citation>
    <scope>NUCLEOTIDE SEQUENCE [LARGE SCALE GENOMIC DNA]</scope>
    <source>
        <strain evidence="4 5">IT-1</strain>
    </source>
</reference>
<evidence type="ECO:0000259" key="2">
    <source>
        <dbReference type="SMART" id="SM00899"/>
    </source>
</evidence>
<proteinExistence type="predicted"/>
<dbReference type="EMBL" id="KF933436">
    <property type="protein sequence ID" value="AHG23913.1"/>
    <property type="molecule type" value="Genomic_DNA"/>
</dbReference>
<evidence type="ECO:0000313" key="4">
    <source>
        <dbReference type="EMBL" id="OSM08660.1"/>
    </source>
</evidence>
<evidence type="ECO:0000313" key="5">
    <source>
        <dbReference type="Proteomes" id="UP000194003"/>
    </source>
</evidence>
<gene>
    <name evidence="3" type="primary">feoA</name>
    <name evidence="4" type="ORF">MAIT1_02828</name>
    <name evidence="3" type="ORF">MIIT1_02828</name>
</gene>
<dbReference type="Pfam" id="PF04023">
    <property type="entry name" value="FeoA"/>
    <property type="match status" value="1"/>
</dbReference>
<dbReference type="InterPro" id="IPR008988">
    <property type="entry name" value="Transcriptional_repressor_C"/>
</dbReference>
<dbReference type="Gene3D" id="2.30.30.90">
    <property type="match status" value="1"/>
</dbReference>
<name>W0LJ38_9PROT</name>
<dbReference type="PANTHER" id="PTHR42954">
    <property type="entry name" value="FE(2+) TRANSPORT PROTEIN A"/>
    <property type="match status" value="1"/>
</dbReference>
<organism evidence="3">
    <name type="scientific">Magnetofaba australis IT-1</name>
    <dbReference type="NCBI Taxonomy" id="1434232"/>
    <lineage>
        <taxon>Bacteria</taxon>
        <taxon>Pseudomonadati</taxon>
        <taxon>Pseudomonadota</taxon>
        <taxon>Magnetococcia</taxon>
        <taxon>Magnetococcales</taxon>
        <taxon>Magnetococcaceae</taxon>
        <taxon>Magnetofaba</taxon>
    </lineage>
</organism>
<dbReference type="AlphaFoldDB" id="W0LJ38"/>
<dbReference type="PANTHER" id="PTHR42954:SF2">
    <property type="entry name" value="FE(2+) TRANSPORT PROTEIN A"/>
    <property type="match status" value="1"/>
</dbReference>
<dbReference type="SUPFAM" id="SSF50037">
    <property type="entry name" value="C-terminal domain of transcriptional repressors"/>
    <property type="match status" value="1"/>
</dbReference>
<dbReference type="InterPro" id="IPR038157">
    <property type="entry name" value="FeoA_core_dom"/>
</dbReference>
<feature type="domain" description="Ferrous iron transporter FeoA-like" evidence="2">
    <location>
        <begin position="49"/>
        <end position="121"/>
    </location>
</feature>
<dbReference type="InterPro" id="IPR007167">
    <property type="entry name" value="Fe-transptr_FeoA-like"/>
</dbReference>
<reference evidence="3" key="1">
    <citation type="journal article" date="2014" name="Front. Microbiol.">
        <title>Isolation, cultivation and genomic analysis of magnetosome biomineralization genes of a new genus of South-seeking magnetotactic cocci within the Alphaproteobacteria.</title>
        <authorList>
            <person name="Morillo V."/>
            <person name="Abreu F."/>
            <person name="Araujo A.C."/>
            <person name="de Almeida L.G."/>
            <person name="Enrich-Prast A."/>
            <person name="Farina M."/>
            <person name="de Vasconcelos A.T."/>
            <person name="Bazylinski D.A."/>
            <person name="Lins U."/>
        </authorList>
    </citation>
    <scope>NUCLEOTIDE SEQUENCE</scope>
    <source>
        <strain evidence="3">IT-1</strain>
    </source>
</reference>
<dbReference type="Proteomes" id="UP000194003">
    <property type="component" value="Unassembled WGS sequence"/>
</dbReference>
<accession>W0LJ38</accession>
<dbReference type="STRING" id="1434232.MAIT1_02828"/>
<dbReference type="EMBL" id="LVJN01000004">
    <property type="protein sequence ID" value="OSM08660.1"/>
    <property type="molecule type" value="Genomic_DNA"/>
</dbReference>